<keyword evidence="3" id="KW-1185">Reference proteome</keyword>
<dbReference type="RefSeq" id="WP_275474976.1">
    <property type="nucleotide sequence ID" value="NZ_CP162940.1"/>
</dbReference>
<proteinExistence type="predicted"/>
<evidence type="ECO:0000256" key="1">
    <source>
        <dbReference type="SAM" id="Phobius"/>
    </source>
</evidence>
<keyword evidence="1" id="KW-0812">Transmembrane</keyword>
<dbReference type="EMBL" id="JBDXSU010000018">
    <property type="protein sequence ID" value="MFB5192250.1"/>
    <property type="molecule type" value="Genomic_DNA"/>
</dbReference>
<reference evidence="2 3" key="1">
    <citation type="journal article" date="2024" name="Int. J. Mol. Sci.">
        <title>Exploration of Alicyclobacillus spp. Genome in Search of Antibiotic Resistance.</title>
        <authorList>
            <person name="Bucka-Kolendo J."/>
            <person name="Kiousi D.E."/>
            <person name="Dekowska A."/>
            <person name="Mikolajczuk-Szczyrba A."/>
            <person name="Karadedos D.M."/>
            <person name="Michael P."/>
            <person name="Galanis A."/>
            <person name="Sokolowska B."/>
        </authorList>
    </citation>
    <scope>NUCLEOTIDE SEQUENCE [LARGE SCALE GENOMIC DNA]</scope>
    <source>
        <strain evidence="2 3">KKP 3000</strain>
    </source>
</reference>
<dbReference type="Proteomes" id="UP001579974">
    <property type="component" value="Unassembled WGS sequence"/>
</dbReference>
<feature type="transmembrane region" description="Helical" evidence="1">
    <location>
        <begin position="47"/>
        <end position="70"/>
    </location>
</feature>
<evidence type="ECO:0000313" key="3">
    <source>
        <dbReference type="Proteomes" id="UP001579974"/>
    </source>
</evidence>
<protein>
    <submittedName>
        <fullName evidence="2">Uncharacterized protein</fullName>
    </submittedName>
</protein>
<evidence type="ECO:0000313" key="2">
    <source>
        <dbReference type="EMBL" id="MFB5192250.1"/>
    </source>
</evidence>
<feature type="transmembrane region" description="Helical" evidence="1">
    <location>
        <begin position="6"/>
        <end position="26"/>
    </location>
</feature>
<organism evidence="2 3">
    <name type="scientific">Alicyclobacillus fastidiosus</name>
    <dbReference type="NCBI Taxonomy" id="392011"/>
    <lineage>
        <taxon>Bacteria</taxon>
        <taxon>Bacillati</taxon>
        <taxon>Bacillota</taxon>
        <taxon>Bacilli</taxon>
        <taxon>Bacillales</taxon>
        <taxon>Alicyclobacillaceae</taxon>
        <taxon>Alicyclobacillus</taxon>
    </lineage>
</organism>
<feature type="transmembrane region" description="Helical" evidence="1">
    <location>
        <begin position="76"/>
        <end position="95"/>
    </location>
</feature>
<accession>A0ABV5AJP0</accession>
<comment type="caution">
    <text evidence="2">The sequence shown here is derived from an EMBL/GenBank/DDBJ whole genome shotgun (WGS) entry which is preliminary data.</text>
</comment>
<gene>
    <name evidence="2" type="ORF">KKP3000_001045</name>
</gene>
<name>A0ABV5AJP0_9BACL</name>
<keyword evidence="1" id="KW-1133">Transmembrane helix</keyword>
<keyword evidence="1" id="KW-0472">Membrane</keyword>
<sequence>MKIRRILLYILVPIVILVGVGSVIAAPSLRHRLVNLVQLQTVKDVQVYVHSLGTWGPIIVILLMVLHSVTFVPSEVVTITEMLGAYLAFFLARWFGRPLVNRFVPASSHRSLINSWWTGAYQGFLYCASFHWCPSIPSITPQV</sequence>